<dbReference type="OrthoDB" id="9803619at2"/>
<dbReference type="PANTHER" id="PTHR35795">
    <property type="entry name" value="SLR1885 PROTEIN"/>
    <property type="match status" value="1"/>
</dbReference>
<reference evidence="4" key="1">
    <citation type="submission" date="2016-10" db="EMBL/GenBank/DDBJ databases">
        <authorList>
            <person name="Varghese N."/>
            <person name="Submissions S."/>
        </authorList>
    </citation>
    <scope>NUCLEOTIDE SEQUENCE [LARGE SCALE GENOMIC DNA]</scope>
    <source>
        <strain evidence="4">DSM 11005</strain>
    </source>
</reference>
<dbReference type="InterPro" id="IPR006674">
    <property type="entry name" value="HD_domain"/>
</dbReference>
<dbReference type="NCBIfam" id="NF002327">
    <property type="entry name" value="PRK01286.1-2"/>
    <property type="match status" value="1"/>
</dbReference>
<keyword evidence="1" id="KW-0378">Hydrolase</keyword>
<accession>A0A1G6JJ38</accession>
<dbReference type="Pfam" id="PF13286">
    <property type="entry name" value="HD_assoc"/>
    <property type="match status" value="1"/>
</dbReference>
<gene>
    <name evidence="3" type="ORF">SAMN04487864_103141</name>
</gene>
<dbReference type="Proteomes" id="UP000198943">
    <property type="component" value="Unassembled WGS sequence"/>
</dbReference>
<dbReference type="InterPro" id="IPR051094">
    <property type="entry name" value="Diverse_Catalytic_Enzymes"/>
</dbReference>
<name>A0A1G6JJ38_9FIRM</name>
<dbReference type="NCBIfam" id="TIGR01353">
    <property type="entry name" value="dGTP_triPase"/>
    <property type="match status" value="1"/>
</dbReference>
<dbReference type="CDD" id="cd00077">
    <property type="entry name" value="HDc"/>
    <property type="match status" value="1"/>
</dbReference>
<feature type="domain" description="HD" evidence="2">
    <location>
        <begin position="73"/>
        <end position="183"/>
    </location>
</feature>
<evidence type="ECO:0000313" key="3">
    <source>
        <dbReference type="EMBL" id="SDC18668.1"/>
    </source>
</evidence>
<protein>
    <submittedName>
        <fullName evidence="3">dGTPase</fullName>
    </submittedName>
</protein>
<dbReference type="SMART" id="SM00471">
    <property type="entry name" value="HDc"/>
    <property type="match status" value="1"/>
</dbReference>
<dbReference type="Pfam" id="PF01966">
    <property type="entry name" value="HD"/>
    <property type="match status" value="1"/>
</dbReference>
<dbReference type="InterPro" id="IPR006261">
    <property type="entry name" value="dGTPase"/>
</dbReference>
<keyword evidence="4" id="KW-1185">Reference proteome</keyword>
<evidence type="ECO:0000259" key="2">
    <source>
        <dbReference type="PROSITE" id="PS51831"/>
    </source>
</evidence>
<dbReference type="AlphaFoldDB" id="A0A1G6JJ38"/>
<sequence length="329" mass="37455">MNVREYTEGLEQKNLMPWACKSAASHRLSEEPQDDLRTAFQRDRDRIIHSKAFRSLKHKTQVYLSPGDHYRTRLTHSMEVSQISRTIGRALRLNEDMIEAAALGHDLGHTPFGHAGERAINKYTGHFTHNEQSIRVVTYYGRQGRGLNLTAEVQDAILCHTGEKLPGTLEGTIVRRCDRICYLCSDLDDSIRVGLAGPDKLPGIVAMRLGTQPTQILDILVHNIVECSAGKDKIILDSYYDEAVEEFRDFMFAYVYECPALEKEHQKAEHVIMSLLDMYEKEPQLLPEDVQLNFDRFGKMTAIVDYVAGLTDLSAVRMFNQHFVPKVSE</sequence>
<dbReference type="PROSITE" id="PS51831">
    <property type="entry name" value="HD"/>
    <property type="match status" value="1"/>
</dbReference>
<dbReference type="InterPro" id="IPR003607">
    <property type="entry name" value="HD/PDEase_dom"/>
</dbReference>
<evidence type="ECO:0000256" key="1">
    <source>
        <dbReference type="ARBA" id="ARBA00022801"/>
    </source>
</evidence>
<dbReference type="GO" id="GO:0016793">
    <property type="term" value="F:triphosphoric monoester hydrolase activity"/>
    <property type="evidence" value="ECO:0007669"/>
    <property type="project" value="InterPro"/>
</dbReference>
<evidence type="ECO:0000313" key="4">
    <source>
        <dbReference type="Proteomes" id="UP000198943"/>
    </source>
</evidence>
<proteinExistence type="predicted"/>
<dbReference type="SUPFAM" id="SSF109604">
    <property type="entry name" value="HD-domain/PDEase-like"/>
    <property type="match status" value="1"/>
</dbReference>
<dbReference type="RefSeq" id="WP_093729584.1">
    <property type="nucleotide sequence ID" value="NZ_FMYW01000003.1"/>
</dbReference>
<dbReference type="PANTHER" id="PTHR35795:SF1">
    <property type="entry name" value="BIS(5'-NUCLEOSYL)-TETRAPHOSPHATASE, SYMMETRICAL"/>
    <property type="match status" value="1"/>
</dbReference>
<dbReference type="InterPro" id="IPR026875">
    <property type="entry name" value="PHydrolase_assoc_dom"/>
</dbReference>
<dbReference type="Gene3D" id="1.10.3210.10">
    <property type="entry name" value="Hypothetical protein af1432"/>
    <property type="match status" value="1"/>
</dbReference>
<organism evidence="3 4">
    <name type="scientific">Succiniclasticum ruminis</name>
    <dbReference type="NCBI Taxonomy" id="40841"/>
    <lineage>
        <taxon>Bacteria</taxon>
        <taxon>Bacillati</taxon>
        <taxon>Bacillota</taxon>
        <taxon>Negativicutes</taxon>
        <taxon>Acidaminococcales</taxon>
        <taxon>Acidaminococcaceae</taxon>
        <taxon>Succiniclasticum</taxon>
    </lineage>
</organism>
<dbReference type="EMBL" id="FMYW01000003">
    <property type="protein sequence ID" value="SDC18668.1"/>
    <property type="molecule type" value="Genomic_DNA"/>
</dbReference>